<keyword evidence="2" id="KW-1185">Reference proteome</keyword>
<comment type="caution">
    <text evidence="1">The sequence shown here is derived from an EMBL/GenBank/DDBJ whole genome shotgun (WGS) entry which is preliminary data.</text>
</comment>
<evidence type="ECO:0000313" key="1">
    <source>
        <dbReference type="EMBL" id="RZB59396.1"/>
    </source>
</evidence>
<dbReference type="EMBL" id="QZWG01000016">
    <property type="protein sequence ID" value="RZB59396.1"/>
    <property type="molecule type" value="Genomic_DNA"/>
</dbReference>
<name>A0A445GDQ8_GLYSO</name>
<protein>
    <submittedName>
        <fullName evidence="1">Uncharacterized protein</fullName>
    </submittedName>
</protein>
<evidence type="ECO:0000313" key="2">
    <source>
        <dbReference type="Proteomes" id="UP000289340"/>
    </source>
</evidence>
<dbReference type="Proteomes" id="UP000289340">
    <property type="component" value="Chromosome 16"/>
</dbReference>
<dbReference type="AlphaFoldDB" id="A0A445GDQ8"/>
<reference evidence="1 2" key="1">
    <citation type="submission" date="2018-09" db="EMBL/GenBank/DDBJ databases">
        <title>A high-quality reference genome of wild soybean provides a powerful tool to mine soybean genomes.</title>
        <authorList>
            <person name="Xie M."/>
            <person name="Chung C.Y.L."/>
            <person name="Li M.-W."/>
            <person name="Wong F.-L."/>
            <person name="Chan T.-F."/>
            <person name="Lam H.-M."/>
        </authorList>
    </citation>
    <scope>NUCLEOTIDE SEQUENCE [LARGE SCALE GENOMIC DNA]</scope>
    <source>
        <strain evidence="2">cv. W05</strain>
        <tissue evidence="1">Hypocotyl of etiolated seedlings</tissue>
    </source>
</reference>
<proteinExistence type="predicted"/>
<organism evidence="1 2">
    <name type="scientific">Glycine soja</name>
    <name type="common">Wild soybean</name>
    <dbReference type="NCBI Taxonomy" id="3848"/>
    <lineage>
        <taxon>Eukaryota</taxon>
        <taxon>Viridiplantae</taxon>
        <taxon>Streptophyta</taxon>
        <taxon>Embryophyta</taxon>
        <taxon>Tracheophyta</taxon>
        <taxon>Spermatophyta</taxon>
        <taxon>Magnoliopsida</taxon>
        <taxon>eudicotyledons</taxon>
        <taxon>Gunneridae</taxon>
        <taxon>Pentapetalae</taxon>
        <taxon>rosids</taxon>
        <taxon>fabids</taxon>
        <taxon>Fabales</taxon>
        <taxon>Fabaceae</taxon>
        <taxon>Papilionoideae</taxon>
        <taxon>50 kb inversion clade</taxon>
        <taxon>NPAAA clade</taxon>
        <taxon>indigoferoid/millettioid clade</taxon>
        <taxon>Phaseoleae</taxon>
        <taxon>Glycine</taxon>
        <taxon>Glycine subgen. Soja</taxon>
    </lineage>
</organism>
<gene>
    <name evidence="1" type="ORF">D0Y65_042582</name>
</gene>
<accession>A0A445GDQ8</accession>
<sequence length="57" mass="6711">MILTFEQTKNSMPYIICFSLVYNCNDFIRFVPFQCHSSLSTAMLHKYFVVSYASLFL</sequence>